<dbReference type="Proteomes" id="UP000026915">
    <property type="component" value="Chromosome 10"/>
</dbReference>
<dbReference type="Gramene" id="EOY18183">
    <property type="protein sequence ID" value="EOY18183"/>
    <property type="gene ID" value="TCM_042798"/>
</dbReference>
<keyword evidence="1" id="KW-1133">Transmembrane helix</keyword>
<evidence type="ECO:0000256" key="1">
    <source>
        <dbReference type="SAM" id="Phobius"/>
    </source>
</evidence>
<feature type="transmembrane region" description="Helical" evidence="1">
    <location>
        <begin position="12"/>
        <end position="34"/>
    </location>
</feature>
<organism evidence="2 3">
    <name type="scientific">Theobroma cacao</name>
    <name type="common">Cacao</name>
    <name type="synonym">Cocoa</name>
    <dbReference type="NCBI Taxonomy" id="3641"/>
    <lineage>
        <taxon>Eukaryota</taxon>
        <taxon>Viridiplantae</taxon>
        <taxon>Streptophyta</taxon>
        <taxon>Embryophyta</taxon>
        <taxon>Tracheophyta</taxon>
        <taxon>Spermatophyta</taxon>
        <taxon>Magnoliopsida</taxon>
        <taxon>eudicotyledons</taxon>
        <taxon>Gunneridae</taxon>
        <taxon>Pentapetalae</taxon>
        <taxon>rosids</taxon>
        <taxon>malvids</taxon>
        <taxon>Malvales</taxon>
        <taxon>Malvaceae</taxon>
        <taxon>Byttnerioideae</taxon>
        <taxon>Theobroma</taxon>
    </lineage>
</organism>
<reference evidence="2 3" key="1">
    <citation type="journal article" date="2013" name="Genome Biol.">
        <title>The genome sequence of the most widely cultivated cacao type and its use to identify candidate genes regulating pod color.</title>
        <authorList>
            <person name="Motamayor J.C."/>
            <person name="Mockaitis K."/>
            <person name="Schmutz J."/>
            <person name="Haiminen N."/>
            <person name="Iii D.L."/>
            <person name="Cornejo O."/>
            <person name="Findley S.D."/>
            <person name="Zheng P."/>
            <person name="Utro F."/>
            <person name="Royaert S."/>
            <person name="Saski C."/>
            <person name="Jenkins J."/>
            <person name="Podicheti R."/>
            <person name="Zhao M."/>
            <person name="Scheffler B.E."/>
            <person name="Stack J.C."/>
            <person name="Feltus F.A."/>
            <person name="Mustiga G.M."/>
            <person name="Amores F."/>
            <person name="Phillips W."/>
            <person name="Marelli J.P."/>
            <person name="May G.D."/>
            <person name="Shapiro H."/>
            <person name="Ma J."/>
            <person name="Bustamante C.D."/>
            <person name="Schnell R.J."/>
            <person name="Main D."/>
            <person name="Gilbert D."/>
            <person name="Parida L."/>
            <person name="Kuhn D.N."/>
        </authorList>
    </citation>
    <scope>NUCLEOTIDE SEQUENCE [LARGE SCALE GENOMIC DNA]</scope>
    <source>
        <strain evidence="3">cv. Matina 1-6</strain>
    </source>
</reference>
<accession>A0A061FMU4</accession>
<keyword evidence="1" id="KW-0812">Transmembrane</keyword>
<dbReference type="HOGENOM" id="CLU_2908637_0_0_1"/>
<keyword evidence="3" id="KW-1185">Reference proteome</keyword>
<dbReference type="InParanoid" id="A0A061FMU4"/>
<name>A0A061FMU4_THECC</name>
<evidence type="ECO:0000313" key="3">
    <source>
        <dbReference type="Proteomes" id="UP000026915"/>
    </source>
</evidence>
<protein>
    <submittedName>
        <fullName evidence="2">Uncharacterized protein</fullName>
    </submittedName>
</protein>
<evidence type="ECO:0000313" key="2">
    <source>
        <dbReference type="EMBL" id="EOY18183.1"/>
    </source>
</evidence>
<proteinExistence type="predicted"/>
<dbReference type="AlphaFoldDB" id="A0A061FMU4"/>
<gene>
    <name evidence="2" type="ORF">TCM_042798</name>
</gene>
<sequence>MLQANGDAHFFYVGHLAFLIVLVATKGLFSGLFCKCTGDLPKQGHYVMGVFEYLGERRIMAP</sequence>
<keyword evidence="1" id="KW-0472">Membrane</keyword>
<dbReference type="EMBL" id="CM001888">
    <property type="protein sequence ID" value="EOY18183.1"/>
    <property type="molecule type" value="Genomic_DNA"/>
</dbReference>